<keyword evidence="4" id="KW-1185">Reference proteome</keyword>
<dbReference type="Proteomes" id="UP000092695">
    <property type="component" value="Chromosome"/>
</dbReference>
<dbReference type="AlphaFoldDB" id="A0A193LCX2"/>
<evidence type="ECO:0000256" key="2">
    <source>
        <dbReference type="HAMAP-Rule" id="MF_00758"/>
    </source>
</evidence>
<reference evidence="3 4" key="1">
    <citation type="submission" date="2016-06" db="EMBL/GenBank/DDBJ databases">
        <title>Complete genome sequence of a deep-branching marine Gamma Proteobacterium Woeseia oceani type strain XK5.</title>
        <authorList>
            <person name="Mu D."/>
            <person name="Du Z."/>
        </authorList>
    </citation>
    <scope>NUCLEOTIDE SEQUENCE [LARGE SCALE GENOMIC DNA]</scope>
    <source>
        <strain evidence="3 4">XK5</strain>
    </source>
</reference>
<dbReference type="NCBIfam" id="NF001266">
    <property type="entry name" value="PRK00228.1-1"/>
    <property type="match status" value="1"/>
</dbReference>
<dbReference type="EMBL" id="CP016268">
    <property type="protein sequence ID" value="ANO50357.1"/>
    <property type="molecule type" value="Genomic_DNA"/>
</dbReference>
<gene>
    <name evidence="3" type="ORF">BA177_03225</name>
</gene>
<dbReference type="OrthoDB" id="9807486at2"/>
<accession>A0A193LCX2</accession>
<dbReference type="STRING" id="1548547.BA177_03225"/>
<sequence>MEISSALNNQLLIAMPGMADPNFNATVTLICEHNEEGALGIIINRPLNLQLGGLFEQISISSNNQKLIKTPVLHGGPVAQDRGFVLHSAGFKFDSSVTVSADIQLTLSRDILDAIAKGDGPEKNVVALGYAGWEAGQLEAEILANSWLNVAATPEIVFDVPYADRWQVATRLLGIDVSQLSPDAGHA</sequence>
<evidence type="ECO:0000313" key="3">
    <source>
        <dbReference type="EMBL" id="ANO50357.1"/>
    </source>
</evidence>
<evidence type="ECO:0000313" key="4">
    <source>
        <dbReference type="Proteomes" id="UP000092695"/>
    </source>
</evidence>
<dbReference type="KEGG" id="woc:BA177_03225"/>
<dbReference type="PANTHER" id="PTHR30327:SF1">
    <property type="entry name" value="UPF0301 PROTEIN YQGE"/>
    <property type="match status" value="1"/>
</dbReference>
<dbReference type="InterPro" id="IPR003774">
    <property type="entry name" value="AlgH-like"/>
</dbReference>
<protein>
    <recommendedName>
        <fullName evidence="2">UPF0301 protein BA177_03225</fullName>
    </recommendedName>
</protein>
<comment type="similarity">
    <text evidence="1 2">Belongs to the UPF0301 (AlgH) family.</text>
</comment>
<dbReference type="RefSeq" id="WP_068612768.1">
    <property type="nucleotide sequence ID" value="NZ_CP016268.1"/>
</dbReference>
<name>A0A193LCX2_9GAMM</name>
<dbReference type="HAMAP" id="MF_00758">
    <property type="entry name" value="UPF0301"/>
    <property type="match status" value="1"/>
</dbReference>
<dbReference type="Gene3D" id="3.40.1740.10">
    <property type="entry name" value="VC0467-like"/>
    <property type="match status" value="1"/>
</dbReference>
<dbReference type="PANTHER" id="PTHR30327">
    <property type="entry name" value="UNCHARACTERIZED PROTEIN YQGE"/>
    <property type="match status" value="1"/>
</dbReference>
<organism evidence="3 4">
    <name type="scientific">Woeseia oceani</name>
    <dbReference type="NCBI Taxonomy" id="1548547"/>
    <lineage>
        <taxon>Bacteria</taxon>
        <taxon>Pseudomonadati</taxon>
        <taxon>Pseudomonadota</taxon>
        <taxon>Gammaproteobacteria</taxon>
        <taxon>Woeseiales</taxon>
        <taxon>Woeseiaceae</taxon>
        <taxon>Woeseia</taxon>
    </lineage>
</organism>
<dbReference type="GO" id="GO:0005829">
    <property type="term" value="C:cytosol"/>
    <property type="evidence" value="ECO:0007669"/>
    <property type="project" value="TreeGrafter"/>
</dbReference>
<dbReference type="Pfam" id="PF02622">
    <property type="entry name" value="DUF179"/>
    <property type="match status" value="1"/>
</dbReference>
<proteinExistence type="inferred from homology"/>
<dbReference type="SUPFAM" id="SSF143456">
    <property type="entry name" value="VC0467-like"/>
    <property type="match status" value="1"/>
</dbReference>
<evidence type="ECO:0000256" key="1">
    <source>
        <dbReference type="ARBA" id="ARBA00009600"/>
    </source>
</evidence>